<dbReference type="SUPFAM" id="SSF53335">
    <property type="entry name" value="S-adenosyl-L-methionine-dependent methyltransferases"/>
    <property type="match status" value="1"/>
</dbReference>
<dbReference type="GO" id="GO:0006370">
    <property type="term" value="P:7-methylguanosine mRNA capping"/>
    <property type="evidence" value="ECO:0007669"/>
    <property type="project" value="InterPro"/>
</dbReference>
<dbReference type="GO" id="GO:0004483">
    <property type="term" value="F:methyltransferase cap1 activity"/>
    <property type="evidence" value="ECO:0007669"/>
    <property type="project" value="UniProtKB-EC"/>
</dbReference>
<keyword evidence="8" id="KW-0812">Transmembrane</keyword>
<dbReference type="GO" id="GO:0003746">
    <property type="term" value="F:translation elongation factor activity"/>
    <property type="evidence" value="ECO:0007669"/>
    <property type="project" value="UniProtKB-KW"/>
</dbReference>
<evidence type="ECO:0000256" key="3">
    <source>
        <dbReference type="ARBA" id="ARBA00015701"/>
    </source>
</evidence>
<feature type="transmembrane region" description="Helical" evidence="8">
    <location>
        <begin position="69"/>
        <end position="89"/>
    </location>
</feature>
<keyword evidence="8" id="KW-0472">Membrane</keyword>
<gene>
    <name evidence="9" type="ORF">LSCM1_04959</name>
</gene>
<comment type="subunit">
    <text evidence="7">Interacts with poly(A) polymerase catalytic subunit OPG063. Interacts with OPG109 and OPG123; these interactions might help linking transcription to capping and polyadenylation.</text>
</comment>
<comment type="caution">
    <text evidence="9">The sequence shown here is derived from an EMBL/GenBank/DDBJ whole genome shotgun (WGS) entry which is preliminary data.</text>
</comment>
<comment type="function">
    <text evidence="6">Displays methyltransferase, positive regulation of the poly(A) polymerase and transcription elongation activities. Involved in the modification of both mRNA ends and in intermediate and late gene positive transcription elongation. At the mRNAs 5' end, methylates the ribose 2' OH group of the first transcribed nucleotide, thereby producing a 2'-O-methylpurine cap. At the 3' end, functions as a processivity factor which stimulates the activity of the viral poly(A) polymerase OPG063 that creates mRNA's poly(A) tail. In the presence of OPG102, OPG063 does not dissociate from the RNA allowing tail elongation to around 250 adenylates.</text>
</comment>
<evidence type="ECO:0000256" key="7">
    <source>
        <dbReference type="ARBA" id="ARBA00046511"/>
    </source>
</evidence>
<evidence type="ECO:0000313" key="9">
    <source>
        <dbReference type="EMBL" id="KAG5477666.1"/>
    </source>
</evidence>
<keyword evidence="8" id="KW-1133">Transmembrane helix</keyword>
<accession>A0A836KKI1</accession>
<evidence type="ECO:0000256" key="4">
    <source>
        <dbReference type="ARBA" id="ARBA00022768"/>
    </source>
</evidence>
<reference evidence="10" key="2">
    <citation type="journal article" date="2021" name="Sci. Data">
        <title>Chromosome-scale genome sequencing, assembly and annotation of six genomes from subfamily Leishmaniinae.</title>
        <authorList>
            <person name="Almutairi H."/>
            <person name="Urbaniak M.D."/>
            <person name="Bates M.D."/>
            <person name="Jariyapan N."/>
            <person name="Kwakye-Nuako G."/>
            <person name="Thomaz Soccol V."/>
            <person name="Al-Salem W.S."/>
            <person name="Dillon R.J."/>
            <person name="Bates P.A."/>
            <person name="Gatherer D."/>
        </authorList>
    </citation>
    <scope>NUCLEOTIDE SEQUENCE [LARGE SCALE GENOMIC DNA]</scope>
</reference>
<dbReference type="InterPro" id="IPR025804">
    <property type="entry name" value="Pox/kineto_cap_MeTfrase"/>
</dbReference>
<dbReference type="Gene3D" id="3.40.50.150">
    <property type="entry name" value="Vaccinia Virus protein VP39"/>
    <property type="match status" value="1"/>
</dbReference>
<keyword evidence="5" id="KW-0648">Protein biosynthesis</keyword>
<dbReference type="InterPro" id="IPR000176">
    <property type="entry name" value="mRNA_MeTrfase-like"/>
</dbReference>
<comment type="subcellular location">
    <subcellularLocation>
        <location evidence="1">Virion</location>
    </subcellularLocation>
</comment>
<dbReference type="PROSITE" id="PS51612">
    <property type="entry name" value="SAM_MT_2O_PK"/>
    <property type="match status" value="1"/>
</dbReference>
<name>A0A836KKI1_9TRYP</name>
<evidence type="ECO:0000256" key="1">
    <source>
        <dbReference type="ARBA" id="ARBA00004328"/>
    </source>
</evidence>
<protein>
    <recommendedName>
        <fullName evidence="3">Cap-specific mRNA (nucleoside-2'-O-)-methyltransferase</fullName>
        <ecNumber evidence="2">2.1.1.57</ecNumber>
    </recommendedName>
</protein>
<dbReference type="Proteomes" id="UP000673552">
    <property type="component" value="Unassembled WGS sequence"/>
</dbReference>
<dbReference type="Pfam" id="PF01358">
    <property type="entry name" value="PARP_regulatory"/>
    <property type="match status" value="1"/>
</dbReference>
<dbReference type="EC" id="2.1.1.57" evidence="2"/>
<dbReference type="InterPro" id="IPR029063">
    <property type="entry name" value="SAM-dependent_MTases_sf"/>
</dbReference>
<evidence type="ECO:0000313" key="10">
    <source>
        <dbReference type="Proteomes" id="UP000673552"/>
    </source>
</evidence>
<dbReference type="AlphaFoldDB" id="A0A836KKI1"/>
<reference evidence="10" key="1">
    <citation type="journal article" date="2021" name="Microbiol. Resour. Announc.">
        <title>LGAAP: Leishmaniinae Genome Assembly and Annotation Pipeline.</title>
        <authorList>
            <person name="Almutairi H."/>
            <person name="Urbaniak M.D."/>
            <person name="Bates M.D."/>
            <person name="Jariyapan N."/>
            <person name="Kwakye-Nuako G."/>
            <person name="Thomaz-Soccol V."/>
            <person name="Al-Salem W.S."/>
            <person name="Dillon R.J."/>
            <person name="Bates P.A."/>
            <person name="Gatherer D."/>
        </authorList>
    </citation>
    <scope>NUCLEOTIDE SEQUENCE [LARGE SCALE GENOMIC DNA]</scope>
</reference>
<dbReference type="OrthoDB" id="270189at2759"/>
<dbReference type="FunFam" id="3.40.50.150:FF:000744">
    <property type="entry name" value="Poly A polymerase regulatory subunit, putative"/>
    <property type="match status" value="1"/>
</dbReference>
<dbReference type="EMBL" id="JAFEUZ010000024">
    <property type="protein sequence ID" value="KAG5477666.1"/>
    <property type="molecule type" value="Genomic_DNA"/>
</dbReference>
<keyword evidence="10" id="KW-1185">Reference proteome</keyword>
<dbReference type="GeneID" id="92514953"/>
<dbReference type="KEGG" id="lmat:92514953"/>
<evidence type="ECO:0000256" key="5">
    <source>
        <dbReference type="ARBA" id="ARBA00022917"/>
    </source>
</evidence>
<evidence type="ECO:0000256" key="8">
    <source>
        <dbReference type="SAM" id="Phobius"/>
    </source>
</evidence>
<dbReference type="CDD" id="cd20760">
    <property type="entry name" value="capping_2-OMTase_Mimiviridae"/>
    <property type="match status" value="1"/>
</dbReference>
<sequence>MLFDQRRVLTEDAPRRPYQSNASTASFEQRLLKGLHYGQRKLILSEVEFFLQIAVYTKRHESVASPKKALIVYAGAACGFHLPFLFSLFPTLEFVLIDPAPFCSQVKEIASKEKSCVLELIEDLCTPELCLRIRRTYVDSHDIFLVSDIRSGRPTEMSLNQEHTDMILQDNDAQREWCFSLEAAAAMLKFHPPYPAAKGSNAEKYKTHDTTMEEYMYLDGTQLFGVWAPKSSSEIRLVVVGPFKQGYEPPTRRYYCTAHEEQCYAYNVDKRYDKDCAAERLILESYLSAFPGVYESVEQLSKTISGKLEYPLFCPLEPGFTEQHARWVTLLYSTRKPSALQYFDLLKNVMSVDQVAALVMKYKDSREIPTGVKVGDIELTPHFWSVFSAGDFAAVYCFPLVRWGWKQHNYRRQANSQQCHGSQNHRRCAGRKRAFNAA</sequence>
<proteinExistence type="predicted"/>
<evidence type="ECO:0000256" key="2">
    <source>
        <dbReference type="ARBA" id="ARBA00011923"/>
    </source>
</evidence>
<keyword evidence="4" id="KW-0251">Elongation factor</keyword>
<evidence type="ECO:0000256" key="6">
    <source>
        <dbReference type="ARBA" id="ARBA00034661"/>
    </source>
</evidence>
<organism evidence="9 10">
    <name type="scientific">Leishmania martiniquensis</name>
    <dbReference type="NCBI Taxonomy" id="1580590"/>
    <lineage>
        <taxon>Eukaryota</taxon>
        <taxon>Discoba</taxon>
        <taxon>Euglenozoa</taxon>
        <taxon>Kinetoplastea</taxon>
        <taxon>Metakinetoplastina</taxon>
        <taxon>Trypanosomatida</taxon>
        <taxon>Trypanosomatidae</taxon>
        <taxon>Leishmaniinae</taxon>
        <taxon>Leishmania</taxon>
    </lineage>
</organism>
<dbReference type="RefSeq" id="XP_067178304.1">
    <property type="nucleotide sequence ID" value="XM_067322441.1"/>
</dbReference>